<dbReference type="AlphaFoldDB" id="A0AAW1SFU7"/>
<gene>
    <name evidence="7" type="ORF">WJX81_004192</name>
</gene>
<dbReference type="InterPro" id="IPR038350">
    <property type="entry name" value="Orai_sf"/>
</dbReference>
<dbReference type="Proteomes" id="UP001445335">
    <property type="component" value="Unassembled WGS sequence"/>
</dbReference>
<evidence type="ECO:0000313" key="7">
    <source>
        <dbReference type="EMBL" id="KAK9845355.1"/>
    </source>
</evidence>
<evidence type="ECO:0000256" key="3">
    <source>
        <dbReference type="ARBA" id="ARBA00022692"/>
    </source>
</evidence>
<name>A0AAW1SFU7_9CHLO</name>
<dbReference type="GO" id="GO:0016020">
    <property type="term" value="C:membrane"/>
    <property type="evidence" value="ECO:0007669"/>
    <property type="project" value="UniProtKB-SubCell"/>
</dbReference>
<comment type="subcellular location">
    <subcellularLocation>
        <location evidence="1">Membrane</location>
        <topology evidence="1">Multi-pass membrane protein</topology>
    </subcellularLocation>
</comment>
<reference evidence="7 8" key="1">
    <citation type="journal article" date="2024" name="Nat. Commun.">
        <title>Phylogenomics reveals the evolutionary origins of lichenization in chlorophyte algae.</title>
        <authorList>
            <person name="Puginier C."/>
            <person name="Libourel C."/>
            <person name="Otte J."/>
            <person name="Skaloud P."/>
            <person name="Haon M."/>
            <person name="Grisel S."/>
            <person name="Petersen M."/>
            <person name="Berrin J.G."/>
            <person name="Delaux P.M."/>
            <person name="Dal Grande F."/>
            <person name="Keller J."/>
        </authorList>
    </citation>
    <scope>NUCLEOTIDE SEQUENCE [LARGE SCALE GENOMIC DNA]</scope>
    <source>
        <strain evidence="7 8">SAG 245.80</strain>
    </source>
</reference>
<evidence type="ECO:0000313" key="8">
    <source>
        <dbReference type="Proteomes" id="UP001445335"/>
    </source>
</evidence>
<feature type="transmembrane region" description="Helical" evidence="6">
    <location>
        <begin position="152"/>
        <end position="175"/>
    </location>
</feature>
<dbReference type="EMBL" id="JALJOU010000003">
    <property type="protein sequence ID" value="KAK9845355.1"/>
    <property type="molecule type" value="Genomic_DNA"/>
</dbReference>
<feature type="transmembrane region" description="Helical" evidence="6">
    <location>
        <begin position="294"/>
        <end position="312"/>
    </location>
</feature>
<sequence>MALYQVSSYFPSNLHSKKPQSDWQEQRSWEAADAEQRVLDNALVLWQRFVEENRRDVDEHAEQLRATAFLAALVAGFDLVALIQFSFDASSEDPAVLLCFGITNALTDQEAEYLLSCRTFAQQYKRGDRPPAPRRSFQSQWDRYLQPEWSRVLVMFSAGVAAFLINIASSGFIKFRENGNLHILPAALLAAPLAAGLAYYAVAHVRWLWHIIGPWRQAQEAEDVLKPAGLPYDWHLPSRPGSDAPRPLHGFGCSHKGVKKDEYLSIFNARLLWVRFVERNRNDVEERAEQLRSFSFLSGIIAGFAVASFLQLDFHVAADDPDHPPTPQAWQLGFAISVGLTAGLATCSMAMCSLILMSILKTGPGMVSEEEEAVFMAQCSAFATGYQPGMRPPAPRRTFRTHWHDMCSSTFAQAFCMFTGGLIALQVNLIFAFWIKYTPAGLGTAPLTTPVASTAFLVAGLAYLMAANARWAPFLGSVDAKLAAPLGKDVYPEFRPAGLPWDWHLPAVPRLPSGWRPDALRPRQTMREMLSQMAPRRELRLASLTTAPVR</sequence>
<feature type="transmembrane region" description="Helical" evidence="6">
    <location>
        <begin position="332"/>
        <end position="356"/>
    </location>
</feature>
<feature type="transmembrane region" description="Helical" evidence="6">
    <location>
        <begin position="181"/>
        <end position="202"/>
    </location>
</feature>
<dbReference type="Pfam" id="PF07856">
    <property type="entry name" value="Orai-1"/>
    <property type="match status" value="2"/>
</dbReference>
<organism evidence="7 8">
    <name type="scientific">Elliptochloris bilobata</name>
    <dbReference type="NCBI Taxonomy" id="381761"/>
    <lineage>
        <taxon>Eukaryota</taxon>
        <taxon>Viridiplantae</taxon>
        <taxon>Chlorophyta</taxon>
        <taxon>core chlorophytes</taxon>
        <taxon>Trebouxiophyceae</taxon>
        <taxon>Trebouxiophyceae incertae sedis</taxon>
        <taxon>Elliptochloris clade</taxon>
        <taxon>Elliptochloris</taxon>
    </lineage>
</organism>
<evidence type="ECO:0000256" key="6">
    <source>
        <dbReference type="SAM" id="Phobius"/>
    </source>
</evidence>
<comment type="caution">
    <text evidence="7">The sequence shown here is derived from an EMBL/GenBank/DDBJ whole genome shotgun (WGS) entry which is preliminary data.</text>
</comment>
<protein>
    <submittedName>
        <fullName evidence="7">Uncharacterized protein</fullName>
    </submittedName>
</protein>
<accession>A0AAW1SFU7</accession>
<evidence type="ECO:0000256" key="2">
    <source>
        <dbReference type="ARBA" id="ARBA00008062"/>
    </source>
</evidence>
<dbReference type="Gene3D" id="1.20.140.140">
    <property type="entry name" value="Calcium release-activated calcium channel protein Orai"/>
    <property type="match status" value="2"/>
</dbReference>
<proteinExistence type="inferred from homology"/>
<evidence type="ECO:0000256" key="4">
    <source>
        <dbReference type="ARBA" id="ARBA00022989"/>
    </source>
</evidence>
<keyword evidence="5 6" id="KW-0472">Membrane</keyword>
<evidence type="ECO:0000256" key="5">
    <source>
        <dbReference type="ARBA" id="ARBA00023136"/>
    </source>
</evidence>
<keyword evidence="3 6" id="KW-0812">Transmembrane</keyword>
<evidence type="ECO:0000256" key="1">
    <source>
        <dbReference type="ARBA" id="ARBA00004141"/>
    </source>
</evidence>
<feature type="transmembrane region" description="Helical" evidence="6">
    <location>
        <begin position="414"/>
        <end position="435"/>
    </location>
</feature>
<feature type="transmembrane region" description="Helical" evidence="6">
    <location>
        <begin position="447"/>
        <end position="466"/>
    </location>
</feature>
<keyword evidence="8" id="KW-1185">Reference proteome</keyword>
<comment type="similarity">
    <text evidence="2">Belongs to the Orai family.</text>
</comment>
<dbReference type="InterPro" id="IPR012446">
    <property type="entry name" value="CRAC_channel"/>
</dbReference>
<keyword evidence="4 6" id="KW-1133">Transmembrane helix</keyword>